<dbReference type="InterPro" id="IPR034904">
    <property type="entry name" value="FSCA_dom_sf"/>
</dbReference>
<accession>A0A1H8D6R1</accession>
<evidence type="ECO:0000313" key="3">
    <source>
        <dbReference type="Proteomes" id="UP000198775"/>
    </source>
</evidence>
<name>A0A1H8D6R1_9EURY</name>
<proteinExistence type="predicted"/>
<organism evidence="2 3">
    <name type="scientific">Halorientalis persicus</name>
    <dbReference type="NCBI Taxonomy" id="1367881"/>
    <lineage>
        <taxon>Archaea</taxon>
        <taxon>Methanobacteriati</taxon>
        <taxon>Methanobacteriota</taxon>
        <taxon>Stenosarchaea group</taxon>
        <taxon>Halobacteria</taxon>
        <taxon>Halobacteriales</taxon>
        <taxon>Haloarculaceae</taxon>
        <taxon>Halorientalis</taxon>
    </lineage>
</organism>
<protein>
    <recommendedName>
        <fullName evidence="1">MIP18 family-like domain-containing protein</fullName>
    </recommendedName>
</protein>
<reference evidence="3" key="1">
    <citation type="submission" date="2016-10" db="EMBL/GenBank/DDBJ databases">
        <authorList>
            <person name="Varghese N."/>
            <person name="Submissions S."/>
        </authorList>
    </citation>
    <scope>NUCLEOTIDE SEQUENCE [LARGE SCALE GENOMIC DNA]</scope>
    <source>
        <strain evidence="3">IBRC-M 10043</strain>
    </source>
</reference>
<evidence type="ECO:0000259" key="1">
    <source>
        <dbReference type="Pfam" id="PF01883"/>
    </source>
</evidence>
<feature type="domain" description="MIP18 family-like" evidence="1">
    <location>
        <begin position="4"/>
        <end position="80"/>
    </location>
</feature>
<dbReference type="Pfam" id="PF01883">
    <property type="entry name" value="FeS_assembly_P"/>
    <property type="match status" value="1"/>
</dbReference>
<dbReference type="OrthoDB" id="371709at2157"/>
<dbReference type="InterPro" id="IPR002744">
    <property type="entry name" value="MIP18-like"/>
</dbReference>
<dbReference type="Proteomes" id="UP000198775">
    <property type="component" value="Unassembled WGS sequence"/>
</dbReference>
<dbReference type="InterPro" id="IPR052339">
    <property type="entry name" value="Fe-S_Maturation_MIP18"/>
</dbReference>
<dbReference type="Gene3D" id="3.30.300.130">
    <property type="entry name" value="Fe-S cluster assembly (FSCA)"/>
    <property type="match status" value="1"/>
</dbReference>
<dbReference type="PANTHER" id="PTHR42831">
    <property type="entry name" value="FE-S PROTEIN MATURATION AUXILIARY FACTOR YITW"/>
    <property type="match status" value="1"/>
</dbReference>
<gene>
    <name evidence="2" type="ORF">SAMN05216388_1001179</name>
</gene>
<keyword evidence="3" id="KW-1185">Reference proteome</keyword>
<sequence length="119" mass="13138">MTTEARVREALREIVDPCTAATGSNLDVVEMGLVEAVEVADGEVRVAFRLTTPACHMVPYFIEEIESRVEPMAGVESVTVDTDNGMQWTPDMMTDAARERRQATLEGYEAYYGEEASAE</sequence>
<dbReference type="PANTHER" id="PTHR42831:SF1">
    <property type="entry name" value="FE-S PROTEIN MATURATION AUXILIARY FACTOR YITW"/>
    <property type="match status" value="1"/>
</dbReference>
<dbReference type="AlphaFoldDB" id="A0A1H8D6R1"/>
<evidence type="ECO:0000313" key="2">
    <source>
        <dbReference type="EMBL" id="SEN02318.1"/>
    </source>
</evidence>
<dbReference type="SUPFAM" id="SSF117916">
    <property type="entry name" value="Fe-S cluster assembly (FSCA) domain-like"/>
    <property type="match status" value="1"/>
</dbReference>
<dbReference type="RefSeq" id="WP_092656664.1">
    <property type="nucleotide sequence ID" value="NZ_FOCX01000001.1"/>
</dbReference>
<dbReference type="EMBL" id="FOCX01000001">
    <property type="protein sequence ID" value="SEN02318.1"/>
    <property type="molecule type" value="Genomic_DNA"/>
</dbReference>